<evidence type="ECO:0000313" key="8">
    <source>
        <dbReference type="Proteomes" id="UP001180020"/>
    </source>
</evidence>
<keyword evidence="3" id="KW-0479">Metal-binding</keyword>
<evidence type="ECO:0000256" key="2">
    <source>
        <dbReference type="ARBA" id="ARBA00007092"/>
    </source>
</evidence>
<organism evidence="7 8">
    <name type="scientific">Acorus calamus</name>
    <name type="common">Sweet flag</name>
    <dbReference type="NCBI Taxonomy" id="4465"/>
    <lineage>
        <taxon>Eukaryota</taxon>
        <taxon>Viridiplantae</taxon>
        <taxon>Streptophyta</taxon>
        <taxon>Embryophyta</taxon>
        <taxon>Tracheophyta</taxon>
        <taxon>Spermatophyta</taxon>
        <taxon>Magnoliopsida</taxon>
        <taxon>Liliopsida</taxon>
        <taxon>Acoraceae</taxon>
        <taxon>Acorus</taxon>
    </lineage>
</organism>
<dbReference type="InterPro" id="IPR005135">
    <property type="entry name" value="Endo/exonuclease/phosphatase"/>
</dbReference>
<proteinExistence type="inferred from homology"/>
<dbReference type="AlphaFoldDB" id="A0AAV9ELD9"/>
<dbReference type="PANTHER" id="PTHR22748">
    <property type="entry name" value="AP ENDONUCLEASE"/>
    <property type="match status" value="1"/>
</dbReference>
<accession>A0AAV9ELD9</accession>
<sequence>MMNRSPPRPCEPKQRVEDPLRMDPDCAWSWEYGWRNQSRRINLWEQSISPLGHVGPSMMLSLRCNGRGRLLRRCLCWNIRGLNDPCKRRAVYNTMVEHRIHMCCLQETKMEEVSEATVRETGGGFLDAHIYKGAVGTAGRMMIMWNSGKWRAIAKSGGRFSILVLLECRKSGWTWVCSCVYGPHDDQSREQLWDELSAVRAEWNYPWVILGDFNVTRYVGDRNRPGPISPGMTSFSSWIDEEGLLDIPLCNSSYTWSNMQEVPSMARLDRVLLNTD</sequence>
<protein>
    <recommendedName>
        <fullName evidence="6">Endonuclease/exonuclease/phosphatase domain-containing protein</fullName>
    </recommendedName>
</protein>
<comment type="caution">
    <text evidence="7">The sequence shown here is derived from an EMBL/GenBank/DDBJ whole genome shotgun (WGS) entry which is preliminary data.</text>
</comment>
<name>A0AAV9ELD9_ACOCL</name>
<dbReference type="EMBL" id="JAUJYO010000006">
    <property type="protein sequence ID" value="KAK1313623.1"/>
    <property type="molecule type" value="Genomic_DNA"/>
</dbReference>
<comment type="cofactor">
    <cofactor evidence="1">
        <name>Mg(2+)</name>
        <dbReference type="ChEBI" id="CHEBI:18420"/>
    </cofactor>
</comment>
<evidence type="ECO:0000256" key="5">
    <source>
        <dbReference type="ARBA" id="ARBA00022842"/>
    </source>
</evidence>
<evidence type="ECO:0000313" key="7">
    <source>
        <dbReference type="EMBL" id="KAK1313623.1"/>
    </source>
</evidence>
<reference evidence="7" key="1">
    <citation type="journal article" date="2023" name="Nat. Commun.">
        <title>Diploid and tetraploid genomes of Acorus and the evolution of monocots.</title>
        <authorList>
            <person name="Ma L."/>
            <person name="Liu K.W."/>
            <person name="Li Z."/>
            <person name="Hsiao Y.Y."/>
            <person name="Qi Y."/>
            <person name="Fu T."/>
            <person name="Tang G.D."/>
            <person name="Zhang D."/>
            <person name="Sun W.H."/>
            <person name="Liu D.K."/>
            <person name="Li Y."/>
            <person name="Chen G.Z."/>
            <person name="Liu X.D."/>
            <person name="Liao X.Y."/>
            <person name="Jiang Y.T."/>
            <person name="Yu X."/>
            <person name="Hao Y."/>
            <person name="Huang J."/>
            <person name="Zhao X.W."/>
            <person name="Ke S."/>
            <person name="Chen Y.Y."/>
            <person name="Wu W.L."/>
            <person name="Hsu J.L."/>
            <person name="Lin Y.F."/>
            <person name="Huang M.D."/>
            <person name="Li C.Y."/>
            <person name="Huang L."/>
            <person name="Wang Z.W."/>
            <person name="Zhao X."/>
            <person name="Zhong W.Y."/>
            <person name="Peng D.H."/>
            <person name="Ahmad S."/>
            <person name="Lan S."/>
            <person name="Zhang J.S."/>
            <person name="Tsai W.C."/>
            <person name="Van de Peer Y."/>
            <person name="Liu Z.J."/>
        </authorList>
    </citation>
    <scope>NUCLEOTIDE SEQUENCE</scope>
    <source>
        <strain evidence="7">CP</strain>
    </source>
</reference>
<dbReference type="Pfam" id="PF03372">
    <property type="entry name" value="Exo_endo_phos"/>
    <property type="match status" value="1"/>
</dbReference>
<dbReference type="GO" id="GO:0006284">
    <property type="term" value="P:base-excision repair"/>
    <property type="evidence" value="ECO:0007669"/>
    <property type="project" value="TreeGrafter"/>
</dbReference>
<comment type="similarity">
    <text evidence="2">Belongs to the DNA repair enzymes AP/ExoA family.</text>
</comment>
<gene>
    <name evidence="7" type="ORF">QJS10_CPA06g00033</name>
</gene>
<feature type="domain" description="Endonuclease/exonuclease/phosphatase" evidence="6">
    <location>
        <begin position="76"/>
        <end position="274"/>
    </location>
</feature>
<dbReference type="SUPFAM" id="SSF56219">
    <property type="entry name" value="DNase I-like"/>
    <property type="match status" value="1"/>
</dbReference>
<evidence type="ECO:0000256" key="1">
    <source>
        <dbReference type="ARBA" id="ARBA00001946"/>
    </source>
</evidence>
<dbReference type="Gene3D" id="3.60.10.10">
    <property type="entry name" value="Endonuclease/exonuclease/phosphatase"/>
    <property type="match status" value="1"/>
</dbReference>
<dbReference type="GO" id="GO:0046872">
    <property type="term" value="F:metal ion binding"/>
    <property type="evidence" value="ECO:0007669"/>
    <property type="project" value="UniProtKB-KW"/>
</dbReference>
<dbReference type="PANTHER" id="PTHR22748:SF11">
    <property type="entry name" value="OS07G0184032 PROTEIN"/>
    <property type="match status" value="1"/>
</dbReference>
<evidence type="ECO:0000259" key="6">
    <source>
        <dbReference type="Pfam" id="PF03372"/>
    </source>
</evidence>
<dbReference type="GO" id="GO:0008311">
    <property type="term" value="F:double-stranded DNA 3'-5' DNA exonuclease activity"/>
    <property type="evidence" value="ECO:0007669"/>
    <property type="project" value="TreeGrafter"/>
</dbReference>
<evidence type="ECO:0000256" key="4">
    <source>
        <dbReference type="ARBA" id="ARBA00022801"/>
    </source>
</evidence>
<keyword evidence="5" id="KW-0460">Magnesium</keyword>
<dbReference type="InterPro" id="IPR004808">
    <property type="entry name" value="AP_endonuc_1"/>
</dbReference>
<dbReference type="InterPro" id="IPR036691">
    <property type="entry name" value="Endo/exonu/phosph_ase_sf"/>
</dbReference>
<dbReference type="Proteomes" id="UP001180020">
    <property type="component" value="Unassembled WGS sequence"/>
</dbReference>
<dbReference type="GO" id="GO:0008081">
    <property type="term" value="F:phosphoric diester hydrolase activity"/>
    <property type="evidence" value="ECO:0007669"/>
    <property type="project" value="TreeGrafter"/>
</dbReference>
<reference evidence="7" key="2">
    <citation type="submission" date="2023-06" db="EMBL/GenBank/DDBJ databases">
        <authorList>
            <person name="Ma L."/>
            <person name="Liu K.-W."/>
            <person name="Li Z."/>
            <person name="Hsiao Y.-Y."/>
            <person name="Qi Y."/>
            <person name="Fu T."/>
            <person name="Tang G."/>
            <person name="Zhang D."/>
            <person name="Sun W.-H."/>
            <person name="Liu D.-K."/>
            <person name="Li Y."/>
            <person name="Chen G.-Z."/>
            <person name="Liu X.-D."/>
            <person name="Liao X.-Y."/>
            <person name="Jiang Y.-T."/>
            <person name="Yu X."/>
            <person name="Hao Y."/>
            <person name="Huang J."/>
            <person name="Zhao X.-W."/>
            <person name="Ke S."/>
            <person name="Chen Y.-Y."/>
            <person name="Wu W.-L."/>
            <person name="Hsu J.-L."/>
            <person name="Lin Y.-F."/>
            <person name="Huang M.-D."/>
            <person name="Li C.-Y."/>
            <person name="Huang L."/>
            <person name="Wang Z.-W."/>
            <person name="Zhao X."/>
            <person name="Zhong W.-Y."/>
            <person name="Peng D.-H."/>
            <person name="Ahmad S."/>
            <person name="Lan S."/>
            <person name="Zhang J.-S."/>
            <person name="Tsai W.-C."/>
            <person name="Van De Peer Y."/>
            <person name="Liu Z.-J."/>
        </authorList>
    </citation>
    <scope>NUCLEOTIDE SEQUENCE</scope>
    <source>
        <strain evidence="7">CP</strain>
        <tissue evidence="7">Leaves</tissue>
    </source>
</reference>
<evidence type="ECO:0000256" key="3">
    <source>
        <dbReference type="ARBA" id="ARBA00022723"/>
    </source>
</evidence>
<dbReference type="GO" id="GO:0005634">
    <property type="term" value="C:nucleus"/>
    <property type="evidence" value="ECO:0007669"/>
    <property type="project" value="TreeGrafter"/>
</dbReference>
<dbReference type="GO" id="GO:0003906">
    <property type="term" value="F:DNA-(apurinic or apyrimidinic site) endonuclease activity"/>
    <property type="evidence" value="ECO:0007669"/>
    <property type="project" value="TreeGrafter"/>
</dbReference>
<keyword evidence="4" id="KW-0378">Hydrolase</keyword>
<keyword evidence="8" id="KW-1185">Reference proteome</keyword>